<dbReference type="Pfam" id="PF00144">
    <property type="entry name" value="Beta-lactamase"/>
    <property type="match status" value="1"/>
</dbReference>
<evidence type="ECO:0000313" key="3">
    <source>
        <dbReference type="Proteomes" id="UP000295096"/>
    </source>
</evidence>
<sequence>MTAMPTARPEEVGLSTARLRAMGAVLDERIAAGHLPGAVVLVARRGQVAWQEAHGRRDPAGGAPMRTDTIFRIYSMTKPLVSVGVMMLLEEGRLLLGEPIGKYLPDLREMQVAAGSGTVPAAMPITIQDLLRHTSGLTYEFRGNGPVHQAYAAAGIARRDQTNADQVAALGRLPLLHQPGTRWDYSRSTDVLGRLIEVVSGQSLGEFLQARICGPLGMVDTGFHVPPAQQGRLAEGLATDPDTGQAAMTLLEVREPPRFESGGGGMVGTAADYLRFAQMLADGGQYQGTRLLSRKTVELMTSDHLGGIPGAGDILPLGHGFGLGFAVRKDRGVATAPGSVGSFFWSGMAGTFFWIDPAERLTAVFMMQGVGQREHYRNLIRNLVYAAIAD</sequence>
<dbReference type="AlphaFoldDB" id="A0A4R5QA08"/>
<evidence type="ECO:0000313" key="2">
    <source>
        <dbReference type="EMBL" id="TDH59864.1"/>
    </source>
</evidence>
<comment type="caution">
    <text evidence="2">The sequence shown here is derived from an EMBL/GenBank/DDBJ whole genome shotgun (WGS) entry which is preliminary data.</text>
</comment>
<dbReference type="SUPFAM" id="SSF56601">
    <property type="entry name" value="beta-lactamase/transpeptidase-like"/>
    <property type="match status" value="1"/>
</dbReference>
<dbReference type="InterPro" id="IPR001466">
    <property type="entry name" value="Beta-lactam-related"/>
</dbReference>
<dbReference type="OrthoDB" id="5705574at2"/>
<name>A0A4R5QA08_9PROT</name>
<proteinExistence type="predicted"/>
<dbReference type="PANTHER" id="PTHR43283">
    <property type="entry name" value="BETA-LACTAMASE-RELATED"/>
    <property type="match status" value="1"/>
</dbReference>
<feature type="domain" description="Beta-lactamase-related" evidence="1">
    <location>
        <begin position="25"/>
        <end position="378"/>
    </location>
</feature>
<organism evidence="2 3">
    <name type="scientific">Dankookia rubra</name>
    <dbReference type="NCBI Taxonomy" id="1442381"/>
    <lineage>
        <taxon>Bacteria</taxon>
        <taxon>Pseudomonadati</taxon>
        <taxon>Pseudomonadota</taxon>
        <taxon>Alphaproteobacteria</taxon>
        <taxon>Acetobacterales</taxon>
        <taxon>Roseomonadaceae</taxon>
        <taxon>Dankookia</taxon>
    </lineage>
</organism>
<dbReference type="EMBL" id="SMSJ01000051">
    <property type="protein sequence ID" value="TDH59864.1"/>
    <property type="molecule type" value="Genomic_DNA"/>
</dbReference>
<gene>
    <name evidence="2" type="ORF">E2C06_25135</name>
</gene>
<keyword evidence="2" id="KW-0378">Hydrolase</keyword>
<dbReference type="Gene3D" id="3.40.710.10">
    <property type="entry name" value="DD-peptidase/beta-lactamase superfamily"/>
    <property type="match status" value="1"/>
</dbReference>
<dbReference type="RefSeq" id="WP_133291341.1">
    <property type="nucleotide sequence ID" value="NZ_SMSJ01000051.1"/>
</dbReference>
<protein>
    <submittedName>
        <fullName evidence="2">Class A beta-lactamase-related serine hydrolase</fullName>
    </submittedName>
</protein>
<dbReference type="Proteomes" id="UP000295096">
    <property type="component" value="Unassembled WGS sequence"/>
</dbReference>
<keyword evidence="3" id="KW-1185">Reference proteome</keyword>
<dbReference type="InterPro" id="IPR050789">
    <property type="entry name" value="Diverse_Enzym_Activities"/>
</dbReference>
<reference evidence="2 3" key="1">
    <citation type="journal article" date="2016" name="J. Microbiol.">
        <title>Dankookia rubra gen. nov., sp. nov., an alphaproteobacterium isolated from sediment of a shallow stream.</title>
        <authorList>
            <person name="Kim W.H."/>
            <person name="Kim D.H."/>
            <person name="Kang K."/>
            <person name="Ahn T.Y."/>
        </authorList>
    </citation>
    <scope>NUCLEOTIDE SEQUENCE [LARGE SCALE GENOMIC DNA]</scope>
    <source>
        <strain evidence="2 3">JCM30602</strain>
    </source>
</reference>
<dbReference type="InterPro" id="IPR012338">
    <property type="entry name" value="Beta-lactam/transpept-like"/>
</dbReference>
<dbReference type="GO" id="GO:0016787">
    <property type="term" value="F:hydrolase activity"/>
    <property type="evidence" value="ECO:0007669"/>
    <property type="project" value="UniProtKB-KW"/>
</dbReference>
<dbReference type="PANTHER" id="PTHR43283:SF3">
    <property type="entry name" value="BETA-LACTAMASE FAMILY PROTEIN (AFU_ORTHOLOGUE AFUA_5G07500)"/>
    <property type="match status" value="1"/>
</dbReference>
<evidence type="ECO:0000259" key="1">
    <source>
        <dbReference type="Pfam" id="PF00144"/>
    </source>
</evidence>
<accession>A0A4R5QA08</accession>